<dbReference type="PRINTS" id="PR00301">
    <property type="entry name" value="HEATSHOCK70"/>
</dbReference>
<dbReference type="Gene3D" id="3.30.420.40">
    <property type="match status" value="2"/>
</dbReference>
<dbReference type="PANTHER" id="PTHR14187:SF5">
    <property type="entry name" value="HEAT SHOCK 70 KDA PROTEIN 12A"/>
    <property type="match status" value="1"/>
</dbReference>
<dbReference type="SUPFAM" id="SSF53067">
    <property type="entry name" value="Actin-like ATPase domain"/>
    <property type="match status" value="2"/>
</dbReference>
<comment type="caution">
    <text evidence="1">The sequence shown here is derived from an EMBL/GenBank/DDBJ whole genome shotgun (WGS) entry which is preliminary data.</text>
</comment>
<dbReference type="Proteomes" id="UP001610335">
    <property type="component" value="Unassembled WGS sequence"/>
</dbReference>
<organism evidence="1 2">
    <name type="scientific">Aspergillus cavernicola</name>
    <dbReference type="NCBI Taxonomy" id="176166"/>
    <lineage>
        <taxon>Eukaryota</taxon>
        <taxon>Fungi</taxon>
        <taxon>Dikarya</taxon>
        <taxon>Ascomycota</taxon>
        <taxon>Pezizomycotina</taxon>
        <taxon>Eurotiomycetes</taxon>
        <taxon>Eurotiomycetidae</taxon>
        <taxon>Eurotiales</taxon>
        <taxon>Aspergillaceae</taxon>
        <taxon>Aspergillus</taxon>
        <taxon>Aspergillus subgen. Nidulantes</taxon>
    </lineage>
</organism>
<name>A0ABR4HL59_9EURO</name>
<dbReference type="PANTHER" id="PTHR14187">
    <property type="entry name" value="ALPHA KINASE/ELONGATION FACTOR 2 KINASE"/>
    <property type="match status" value="1"/>
</dbReference>
<proteinExistence type="predicted"/>
<accession>A0ABR4HL59</accession>
<dbReference type="CDD" id="cd10170">
    <property type="entry name" value="ASKHA_NBD_HSP70"/>
    <property type="match status" value="1"/>
</dbReference>
<evidence type="ECO:0008006" key="3">
    <source>
        <dbReference type="Google" id="ProtNLM"/>
    </source>
</evidence>
<sequence length="445" mass="48611">MAPTTVITIGIDFGATSSSAAYTLANDNDNGNNNKNTPSPTIQVLTKYPKPIQWSFDNLPRAPDTIQSIVYYDITNVAALGWSPGEDGEREEIVSAQGNLKSGVLVTPGFKSRLFPPDDDADVDPEGKNRSGLLVCDKSVDDITADFLRCFRRSVLLQVGMGHEVGGGNVRFVITVPAFWDDEKRTRFKEIARMAGFEDSNEEKLHFISGPEAALFHADSLTPSTFHIGDSILVLDCGGHIVETTIYEIKSKAPLNLERQTTVSVASYGSSEVTRRFMRIANTKIDKVGFPPRGRTKPRMRYRCKRAFEKDILVGLTDNKNTSFPLPLEVPSGFWVADLHIETDCPEADLIEGYMFFSEDEIYPCFDAVVARTLELVADQVAAMRGQGKQVQGCLLVGGFNRCVYYSRKIQAGIEALGLVVLRSGSDSGGVAKGAVLAGVDGFTN</sequence>
<protein>
    <recommendedName>
        <fullName evidence="3">Actin-like ATPase domain-containing protein</fullName>
    </recommendedName>
</protein>
<reference evidence="1 2" key="1">
    <citation type="submission" date="2024-07" db="EMBL/GenBank/DDBJ databases">
        <title>Section-level genome sequencing and comparative genomics of Aspergillus sections Usti and Cavernicolus.</title>
        <authorList>
            <consortium name="Lawrence Berkeley National Laboratory"/>
            <person name="Nybo J.L."/>
            <person name="Vesth T.C."/>
            <person name="Theobald S."/>
            <person name="Frisvad J.C."/>
            <person name="Larsen T.O."/>
            <person name="Kjaerboelling I."/>
            <person name="Rothschild-Mancinelli K."/>
            <person name="Lyhne E.K."/>
            <person name="Kogle M.E."/>
            <person name="Barry K."/>
            <person name="Clum A."/>
            <person name="Na H."/>
            <person name="Ledsgaard L."/>
            <person name="Lin J."/>
            <person name="Lipzen A."/>
            <person name="Kuo A."/>
            <person name="Riley R."/>
            <person name="Mondo S."/>
            <person name="LaButti K."/>
            <person name="Haridas S."/>
            <person name="Pangalinan J."/>
            <person name="Salamov A.A."/>
            <person name="Simmons B.A."/>
            <person name="Magnuson J.K."/>
            <person name="Chen J."/>
            <person name="Drula E."/>
            <person name="Henrissat B."/>
            <person name="Wiebenga A."/>
            <person name="Lubbers R.J."/>
            <person name="Gomes A.C."/>
            <person name="Makela M.R."/>
            <person name="Stajich J."/>
            <person name="Grigoriev I.V."/>
            <person name="Mortensen U.H."/>
            <person name="De vries R.P."/>
            <person name="Baker S.E."/>
            <person name="Andersen M.R."/>
        </authorList>
    </citation>
    <scope>NUCLEOTIDE SEQUENCE [LARGE SCALE GENOMIC DNA]</scope>
    <source>
        <strain evidence="1 2">CBS 600.67</strain>
    </source>
</reference>
<evidence type="ECO:0000313" key="1">
    <source>
        <dbReference type="EMBL" id="KAL2816219.1"/>
    </source>
</evidence>
<dbReference type="EMBL" id="JBFXLS010000103">
    <property type="protein sequence ID" value="KAL2816219.1"/>
    <property type="molecule type" value="Genomic_DNA"/>
</dbReference>
<evidence type="ECO:0000313" key="2">
    <source>
        <dbReference type="Proteomes" id="UP001610335"/>
    </source>
</evidence>
<dbReference type="Gene3D" id="3.90.640.10">
    <property type="entry name" value="Actin, Chain A, domain 4"/>
    <property type="match status" value="1"/>
</dbReference>
<dbReference type="InterPro" id="IPR043129">
    <property type="entry name" value="ATPase_NBD"/>
</dbReference>
<gene>
    <name evidence="1" type="ORF">BDW59DRAFT_153354</name>
</gene>
<keyword evidence="2" id="KW-1185">Reference proteome</keyword>